<evidence type="ECO:0000313" key="2">
    <source>
        <dbReference type="Proteomes" id="UP000030988"/>
    </source>
</evidence>
<name>A0A0B2BZI4_9SPHN</name>
<accession>A0A0B2BZI4</accession>
<protein>
    <recommendedName>
        <fullName evidence="3">DUF2141 domain-containing protein</fullName>
    </recommendedName>
</protein>
<dbReference type="InterPro" id="IPR018673">
    <property type="entry name" value="DUF2141"/>
</dbReference>
<dbReference type="Proteomes" id="UP000030988">
    <property type="component" value="Unassembled WGS sequence"/>
</dbReference>
<dbReference type="AlphaFoldDB" id="A0A0B2BZI4"/>
<reference evidence="1 2" key="1">
    <citation type="submission" date="2014-11" db="EMBL/GenBank/DDBJ databases">
        <title>Draft genome sequence of Kirrobacter mercurialis.</title>
        <authorList>
            <person name="Coil D.A."/>
            <person name="Eisen J.A."/>
        </authorList>
    </citation>
    <scope>NUCLEOTIDE SEQUENCE [LARGE SCALE GENOMIC DNA]</scope>
    <source>
        <strain evidence="1 2">Coronado</strain>
    </source>
</reference>
<keyword evidence="2" id="KW-1185">Reference proteome</keyword>
<dbReference type="Pfam" id="PF09912">
    <property type="entry name" value="DUF2141"/>
    <property type="match status" value="1"/>
</dbReference>
<proteinExistence type="predicted"/>
<dbReference type="STRING" id="1572751.PK98_12075"/>
<gene>
    <name evidence="1" type="ORF">PK98_12075</name>
</gene>
<sequence length="154" mass="16395">MAAALTIPLLVGAAPAPVPAPAPARIPHGVTVSVAVTALRNHDGMVMACMTTNEGRFPRCRGDTASYQANVPADHAPQTVIITFPDVRPGTYAIALLHDENGNGRADKTAMIPREGFGFSRDARVRMGPPTFADAAFTVGTRPVQQTIRMRYML</sequence>
<comment type="caution">
    <text evidence="1">The sequence shown here is derived from an EMBL/GenBank/DDBJ whole genome shotgun (WGS) entry which is preliminary data.</text>
</comment>
<evidence type="ECO:0000313" key="1">
    <source>
        <dbReference type="EMBL" id="KHL25111.1"/>
    </source>
</evidence>
<dbReference type="EMBL" id="JTDN01000002">
    <property type="protein sequence ID" value="KHL25111.1"/>
    <property type="molecule type" value="Genomic_DNA"/>
</dbReference>
<organism evidence="1 2">
    <name type="scientific">Croceibacterium mercuriale</name>
    <dbReference type="NCBI Taxonomy" id="1572751"/>
    <lineage>
        <taxon>Bacteria</taxon>
        <taxon>Pseudomonadati</taxon>
        <taxon>Pseudomonadota</taxon>
        <taxon>Alphaproteobacteria</taxon>
        <taxon>Sphingomonadales</taxon>
        <taxon>Erythrobacteraceae</taxon>
        <taxon>Croceibacterium</taxon>
    </lineage>
</organism>
<evidence type="ECO:0008006" key="3">
    <source>
        <dbReference type="Google" id="ProtNLM"/>
    </source>
</evidence>